<dbReference type="SUPFAM" id="SSF56784">
    <property type="entry name" value="HAD-like"/>
    <property type="match status" value="1"/>
</dbReference>
<dbReference type="PANTHER" id="PTHR10000">
    <property type="entry name" value="PHOSPHOSERINE PHOSPHATASE"/>
    <property type="match status" value="1"/>
</dbReference>
<dbReference type="EMBL" id="JBHTIU010000027">
    <property type="protein sequence ID" value="MFD0869059.1"/>
    <property type="molecule type" value="Genomic_DNA"/>
</dbReference>
<dbReference type="PANTHER" id="PTHR10000:SF8">
    <property type="entry name" value="HAD SUPERFAMILY HYDROLASE-LIKE, TYPE 3"/>
    <property type="match status" value="1"/>
</dbReference>
<evidence type="ECO:0000313" key="2">
    <source>
        <dbReference type="Proteomes" id="UP001597120"/>
    </source>
</evidence>
<dbReference type="PROSITE" id="PS01228">
    <property type="entry name" value="COF_1"/>
    <property type="match status" value="1"/>
</dbReference>
<accession>A0ABW3D9X3</accession>
<dbReference type="GO" id="GO:0016787">
    <property type="term" value="F:hydrolase activity"/>
    <property type="evidence" value="ECO:0007669"/>
    <property type="project" value="UniProtKB-KW"/>
</dbReference>
<dbReference type="Pfam" id="PF08282">
    <property type="entry name" value="Hydrolase_3"/>
    <property type="match status" value="1"/>
</dbReference>
<name>A0ABW3D9X3_9BACL</name>
<dbReference type="Proteomes" id="UP001597120">
    <property type="component" value="Unassembled WGS sequence"/>
</dbReference>
<dbReference type="Gene3D" id="3.40.50.1000">
    <property type="entry name" value="HAD superfamily/HAD-like"/>
    <property type="match status" value="1"/>
</dbReference>
<dbReference type="InterPro" id="IPR023214">
    <property type="entry name" value="HAD_sf"/>
</dbReference>
<dbReference type="SFLD" id="SFLDS00003">
    <property type="entry name" value="Haloacid_Dehalogenase"/>
    <property type="match status" value="1"/>
</dbReference>
<keyword evidence="1" id="KW-0378">Hydrolase</keyword>
<sequence length="275" mass="30313">MKPIQAIVLDLDGTLLNSHKQVSPRNQAAVMALHARGIAVIIATARPLRSVKCLLPAEWLTLGYQICYNGAFTVNEAVDVYEHLAIPRATAAEIYRFIKEQNGSIPVTIEVEDTAYADCILTDEHRRIFGIPEDVPPLEVISGTEMETVSPSKILLANVDGIYSKLKAVFRSKVNIICTDGQELIQIMNKQVSKENALRKVLDRSGIKAENTIVFGDDHNDLGLFDLCGIPVAMGNAVEELKAKAALVTDTNDRDGVARILEQWIEYGEGEERNE</sequence>
<organism evidence="1 2">
    <name type="scientific">Paenibacillus residui</name>
    <dbReference type="NCBI Taxonomy" id="629724"/>
    <lineage>
        <taxon>Bacteria</taxon>
        <taxon>Bacillati</taxon>
        <taxon>Bacillota</taxon>
        <taxon>Bacilli</taxon>
        <taxon>Bacillales</taxon>
        <taxon>Paenibacillaceae</taxon>
        <taxon>Paenibacillus</taxon>
    </lineage>
</organism>
<dbReference type="InterPro" id="IPR000150">
    <property type="entry name" value="Cof"/>
</dbReference>
<gene>
    <name evidence="1" type="ORF">ACFQ03_07845</name>
</gene>
<dbReference type="EC" id="3.1.3.-" evidence="1"/>
<reference evidence="2" key="1">
    <citation type="journal article" date="2019" name="Int. J. Syst. Evol. Microbiol.">
        <title>The Global Catalogue of Microorganisms (GCM) 10K type strain sequencing project: providing services to taxonomists for standard genome sequencing and annotation.</title>
        <authorList>
            <consortium name="The Broad Institute Genomics Platform"/>
            <consortium name="The Broad Institute Genome Sequencing Center for Infectious Disease"/>
            <person name="Wu L."/>
            <person name="Ma J."/>
        </authorList>
    </citation>
    <scope>NUCLEOTIDE SEQUENCE [LARGE SCALE GENOMIC DNA]</scope>
    <source>
        <strain evidence="2">CCUG 57263</strain>
    </source>
</reference>
<dbReference type="NCBIfam" id="TIGR00099">
    <property type="entry name" value="Cof-subfamily"/>
    <property type="match status" value="1"/>
</dbReference>
<keyword evidence="2" id="KW-1185">Reference proteome</keyword>
<dbReference type="EC" id="3.-.-.-" evidence="1"/>
<dbReference type="InterPro" id="IPR006379">
    <property type="entry name" value="HAD-SF_hydro_IIB"/>
</dbReference>
<proteinExistence type="predicted"/>
<comment type="caution">
    <text evidence="1">The sequence shown here is derived from an EMBL/GenBank/DDBJ whole genome shotgun (WGS) entry which is preliminary data.</text>
</comment>
<evidence type="ECO:0000313" key="1">
    <source>
        <dbReference type="EMBL" id="MFD0869059.1"/>
    </source>
</evidence>
<dbReference type="SFLD" id="SFLDG01140">
    <property type="entry name" value="C2.B:_Phosphomannomutase_and_P"/>
    <property type="match status" value="1"/>
</dbReference>
<dbReference type="Gene3D" id="3.30.1240.10">
    <property type="match status" value="1"/>
</dbReference>
<dbReference type="NCBIfam" id="TIGR01484">
    <property type="entry name" value="HAD-SF-IIB"/>
    <property type="match status" value="1"/>
</dbReference>
<dbReference type="InterPro" id="IPR036412">
    <property type="entry name" value="HAD-like_sf"/>
</dbReference>
<dbReference type="CDD" id="cd07516">
    <property type="entry name" value="HAD_Pase"/>
    <property type="match status" value="1"/>
</dbReference>
<dbReference type="RefSeq" id="WP_144932662.1">
    <property type="nucleotide sequence ID" value="NZ_JBHTIU010000027.1"/>
</dbReference>
<protein>
    <submittedName>
        <fullName evidence="1">HAD family hydrolase</fullName>
        <ecNumber evidence="1">3.-.-.-</ecNumber>
        <ecNumber evidence="1">3.1.3.-</ecNumber>
    </submittedName>
</protein>